<protein>
    <submittedName>
        <fullName evidence="2">Uncharacterized protein</fullName>
    </submittedName>
</protein>
<evidence type="ECO:0000313" key="3">
    <source>
        <dbReference type="Proteomes" id="UP000241462"/>
    </source>
</evidence>
<keyword evidence="3" id="KW-1185">Reference proteome</keyword>
<dbReference type="Proteomes" id="UP000241462">
    <property type="component" value="Unassembled WGS sequence"/>
</dbReference>
<name>A0A2T3A4X3_9PEZI</name>
<organism evidence="2 3">
    <name type="scientific">Coniella lustricola</name>
    <dbReference type="NCBI Taxonomy" id="2025994"/>
    <lineage>
        <taxon>Eukaryota</taxon>
        <taxon>Fungi</taxon>
        <taxon>Dikarya</taxon>
        <taxon>Ascomycota</taxon>
        <taxon>Pezizomycotina</taxon>
        <taxon>Sordariomycetes</taxon>
        <taxon>Sordariomycetidae</taxon>
        <taxon>Diaporthales</taxon>
        <taxon>Schizoparmaceae</taxon>
        <taxon>Coniella</taxon>
    </lineage>
</organism>
<feature type="region of interest" description="Disordered" evidence="1">
    <location>
        <begin position="22"/>
        <end position="50"/>
    </location>
</feature>
<dbReference type="EMBL" id="KZ678468">
    <property type="protein sequence ID" value="PSR82866.1"/>
    <property type="molecule type" value="Genomic_DNA"/>
</dbReference>
<gene>
    <name evidence="2" type="ORF">BD289DRAFT_436604</name>
</gene>
<evidence type="ECO:0000256" key="1">
    <source>
        <dbReference type="SAM" id="MobiDB-lite"/>
    </source>
</evidence>
<feature type="compositionally biased region" description="Polar residues" evidence="1">
    <location>
        <begin position="22"/>
        <end position="33"/>
    </location>
</feature>
<reference evidence="2 3" key="1">
    <citation type="journal article" date="2018" name="Mycol. Prog.">
        <title>Coniella lustricola, a new species from submerged detritus.</title>
        <authorList>
            <person name="Raudabaugh D.B."/>
            <person name="Iturriaga T."/>
            <person name="Carver A."/>
            <person name="Mondo S."/>
            <person name="Pangilinan J."/>
            <person name="Lipzen A."/>
            <person name="He G."/>
            <person name="Amirebrahimi M."/>
            <person name="Grigoriev I.V."/>
            <person name="Miller A.N."/>
        </authorList>
    </citation>
    <scope>NUCLEOTIDE SEQUENCE [LARGE SCALE GENOMIC DNA]</scope>
    <source>
        <strain evidence="2 3">B22-T-1</strain>
    </source>
</reference>
<sequence>MGCSGATVITACVLNWSTGPMPSTPTADTNNKPSPVHPAPDTAGPDPQAVPEVVRRRRCPAPCSNPGPRCCKQLPARCKSAARPSSRLLPYRDSTSGPESVVQSRRHVHPSTFTCCLISHMQEAIAYLVTCSRQRPISMPSMYIVDSVCMCLVSSRRHTPDTHYFVGKTVVLRPPACRNRLETALSKREGSVR</sequence>
<accession>A0A2T3A4X3</accession>
<proteinExistence type="predicted"/>
<dbReference type="InParanoid" id="A0A2T3A4X3"/>
<evidence type="ECO:0000313" key="2">
    <source>
        <dbReference type="EMBL" id="PSR82866.1"/>
    </source>
</evidence>
<dbReference type="AlphaFoldDB" id="A0A2T3A4X3"/>